<dbReference type="InParanoid" id="S8E518"/>
<dbReference type="Pfam" id="PF19271">
    <property type="entry name" value="Nis1"/>
    <property type="match status" value="1"/>
</dbReference>
<dbReference type="HOGENOM" id="CLU_137500_1_2_1"/>
<protein>
    <recommendedName>
        <fullName evidence="4">Phosphatidylglycerol/phosphatidylinositol transfer protein</fullName>
    </recommendedName>
</protein>
<reference evidence="2 3" key="1">
    <citation type="journal article" date="2012" name="Science">
        <title>The Paleozoic origin of enzymatic lignin decomposition reconstructed from 31 fungal genomes.</title>
        <authorList>
            <person name="Floudas D."/>
            <person name="Binder M."/>
            <person name="Riley R."/>
            <person name="Barry K."/>
            <person name="Blanchette R.A."/>
            <person name="Henrissat B."/>
            <person name="Martinez A.T."/>
            <person name="Otillar R."/>
            <person name="Spatafora J.W."/>
            <person name="Yadav J.S."/>
            <person name="Aerts A."/>
            <person name="Benoit I."/>
            <person name="Boyd A."/>
            <person name="Carlson A."/>
            <person name="Copeland A."/>
            <person name="Coutinho P.M."/>
            <person name="de Vries R.P."/>
            <person name="Ferreira P."/>
            <person name="Findley K."/>
            <person name="Foster B."/>
            <person name="Gaskell J."/>
            <person name="Glotzer D."/>
            <person name="Gorecki P."/>
            <person name="Heitman J."/>
            <person name="Hesse C."/>
            <person name="Hori C."/>
            <person name="Igarashi K."/>
            <person name="Jurgens J.A."/>
            <person name="Kallen N."/>
            <person name="Kersten P."/>
            <person name="Kohler A."/>
            <person name="Kuees U."/>
            <person name="Kumar T.K.A."/>
            <person name="Kuo A."/>
            <person name="LaButti K."/>
            <person name="Larrondo L.F."/>
            <person name="Lindquist E."/>
            <person name="Ling A."/>
            <person name="Lombard V."/>
            <person name="Lucas S."/>
            <person name="Lundell T."/>
            <person name="Martin R."/>
            <person name="McLaughlin D.J."/>
            <person name="Morgenstern I."/>
            <person name="Morin E."/>
            <person name="Murat C."/>
            <person name="Nagy L.G."/>
            <person name="Nolan M."/>
            <person name="Ohm R.A."/>
            <person name="Patyshakuliyeva A."/>
            <person name="Rokas A."/>
            <person name="Ruiz-Duenas F.J."/>
            <person name="Sabat G."/>
            <person name="Salamov A."/>
            <person name="Samejima M."/>
            <person name="Schmutz J."/>
            <person name="Slot J.C."/>
            <person name="St John F."/>
            <person name="Stenlid J."/>
            <person name="Sun H."/>
            <person name="Sun S."/>
            <person name="Syed K."/>
            <person name="Tsang A."/>
            <person name="Wiebenga A."/>
            <person name="Young D."/>
            <person name="Pisabarro A."/>
            <person name="Eastwood D.C."/>
            <person name="Martin F."/>
            <person name="Cullen D."/>
            <person name="Grigoriev I.V."/>
            <person name="Hibbett D.S."/>
        </authorList>
    </citation>
    <scope>NUCLEOTIDE SEQUENCE</scope>
    <source>
        <strain evidence="3">FP-58527</strain>
    </source>
</reference>
<dbReference type="AlphaFoldDB" id="S8E518"/>
<name>S8E518_FOMSC</name>
<evidence type="ECO:0000313" key="3">
    <source>
        <dbReference type="Proteomes" id="UP000015241"/>
    </source>
</evidence>
<accession>S8E518</accession>
<dbReference type="Proteomes" id="UP000015241">
    <property type="component" value="Unassembled WGS sequence"/>
</dbReference>
<dbReference type="eggNOG" id="ENOG502SBH1">
    <property type="taxonomic scope" value="Eukaryota"/>
</dbReference>
<feature type="chain" id="PRO_5004562771" description="Phosphatidylglycerol/phosphatidylinositol transfer protein" evidence="1">
    <location>
        <begin position="21"/>
        <end position="146"/>
    </location>
</feature>
<dbReference type="InterPro" id="IPR045469">
    <property type="entry name" value="Nis1"/>
</dbReference>
<keyword evidence="3" id="KW-1185">Reference proteome</keyword>
<sequence>MFASFKSILVCGALALAAMAQNINIALPTPLTSVNAGDNITVQVEKPNSLTGSTEVAIAISLKSCSGYPGGCDVVDVSEALGSTLLISQWDPTYHQDAWYPYSNFTVTVPEGFQSGDAILSATHLVLVGAGPFPYTEVVNQTITVA</sequence>
<evidence type="ECO:0000256" key="1">
    <source>
        <dbReference type="SAM" id="SignalP"/>
    </source>
</evidence>
<gene>
    <name evidence="2" type="ORF">FOMPIDRAFT_1024642</name>
</gene>
<evidence type="ECO:0008006" key="4">
    <source>
        <dbReference type="Google" id="ProtNLM"/>
    </source>
</evidence>
<proteinExistence type="predicted"/>
<keyword evidence="1" id="KW-0732">Signal</keyword>
<dbReference type="EMBL" id="KE504165">
    <property type="protein sequence ID" value="EPS98498.1"/>
    <property type="molecule type" value="Genomic_DNA"/>
</dbReference>
<organism evidence="2 3">
    <name type="scientific">Fomitopsis schrenkii</name>
    <name type="common">Brown rot fungus</name>
    <dbReference type="NCBI Taxonomy" id="2126942"/>
    <lineage>
        <taxon>Eukaryota</taxon>
        <taxon>Fungi</taxon>
        <taxon>Dikarya</taxon>
        <taxon>Basidiomycota</taxon>
        <taxon>Agaricomycotina</taxon>
        <taxon>Agaricomycetes</taxon>
        <taxon>Polyporales</taxon>
        <taxon>Fomitopsis</taxon>
    </lineage>
</organism>
<dbReference type="OrthoDB" id="2841294at2759"/>
<evidence type="ECO:0000313" key="2">
    <source>
        <dbReference type="EMBL" id="EPS98498.1"/>
    </source>
</evidence>
<feature type="signal peptide" evidence="1">
    <location>
        <begin position="1"/>
        <end position="20"/>
    </location>
</feature>